<dbReference type="GO" id="GO:0006015">
    <property type="term" value="P:5-phosphoribose 1-diphosphate biosynthetic process"/>
    <property type="evidence" value="ECO:0007669"/>
    <property type="project" value="UniProtKB-UniRule"/>
</dbReference>
<comment type="caution">
    <text evidence="6">Lacks conserved residue(s) required for the propagation of feature annotation.</text>
</comment>
<dbReference type="Gene3D" id="3.40.50.300">
    <property type="entry name" value="P-loop containing nucleotide triphosphate hydrolases"/>
    <property type="match status" value="1"/>
</dbReference>
<dbReference type="UniPathway" id="UPA00087">
    <property type="reaction ID" value="UER00175"/>
</dbReference>
<evidence type="ECO:0000313" key="9">
    <source>
        <dbReference type="Proteomes" id="UP000244168"/>
    </source>
</evidence>
<dbReference type="SUPFAM" id="SSF52540">
    <property type="entry name" value="P-loop containing nucleoside triphosphate hydrolases"/>
    <property type="match status" value="1"/>
</dbReference>
<comment type="pathway">
    <text evidence="2 6">Metabolic intermediate biosynthesis; 5-phospho-alpha-D-ribose 1-diphosphate biosynthesis; 5-phospho-alpha-D-ribose 1-diphosphate from D-ribose 5-phosphate (route II): step 3/3.</text>
</comment>
<evidence type="ECO:0000256" key="3">
    <source>
        <dbReference type="ARBA" id="ARBA00022679"/>
    </source>
</evidence>
<comment type="catalytic activity">
    <reaction evidence="1 6">
        <text>alpha-D-ribose 1,5-bisphosphate + ATP = 5-phospho-alpha-D-ribose 1-diphosphate + ADP</text>
        <dbReference type="Rhea" id="RHEA:20109"/>
        <dbReference type="ChEBI" id="CHEBI:30616"/>
        <dbReference type="ChEBI" id="CHEBI:58017"/>
        <dbReference type="ChEBI" id="CHEBI:68688"/>
        <dbReference type="ChEBI" id="CHEBI:456216"/>
        <dbReference type="EC" id="2.7.4.23"/>
    </reaction>
</comment>
<dbReference type="InterPro" id="IPR008145">
    <property type="entry name" value="GK/Ca_channel_bsu"/>
</dbReference>
<name>A0A2T5J4R8_9SPHI</name>
<dbReference type="OrthoDB" id="1033810at2"/>
<keyword evidence="4 6" id="KW-0547">Nucleotide-binding</keyword>
<dbReference type="GO" id="GO:0005524">
    <property type="term" value="F:ATP binding"/>
    <property type="evidence" value="ECO:0007669"/>
    <property type="project" value="UniProtKB-KW"/>
</dbReference>
<dbReference type="RefSeq" id="WP_107831431.1">
    <property type="nucleotide sequence ID" value="NZ_CP160205.1"/>
</dbReference>
<dbReference type="NCBIfam" id="TIGR02322">
    <property type="entry name" value="phosphon_PhnN"/>
    <property type="match status" value="1"/>
</dbReference>
<dbReference type="GO" id="GO:0033863">
    <property type="term" value="F:ribose 1,5-bisphosphate phosphokinase activity"/>
    <property type="evidence" value="ECO:0007669"/>
    <property type="project" value="UniProtKB-UniRule"/>
</dbReference>
<keyword evidence="9" id="KW-1185">Reference proteome</keyword>
<dbReference type="AlphaFoldDB" id="A0A2T5J4R8"/>
<evidence type="ECO:0000256" key="1">
    <source>
        <dbReference type="ARBA" id="ARBA00000373"/>
    </source>
</evidence>
<proteinExistence type="inferred from homology"/>
<sequence length="187" mass="21070">MAKLFYIVGASGAGKDSLMNYCRKALDGNTAPVVFAHRYITRPVGAGHENHICLSHEEFKLRQQNGLFAMYWHSHNLHYGIGIEINAWLQRGFNVVVNGSREYLDVARSLFPDHLQAISIEADPEVIAHRLQNRGRETGSELKERISRNSTLIFDRDGVIVIENNLTLEEAGRHLLKTLLSGIIEHA</sequence>
<evidence type="ECO:0000256" key="4">
    <source>
        <dbReference type="ARBA" id="ARBA00022741"/>
    </source>
</evidence>
<dbReference type="SMART" id="SM00072">
    <property type="entry name" value="GuKc"/>
    <property type="match status" value="1"/>
</dbReference>
<dbReference type="GO" id="GO:0019634">
    <property type="term" value="P:organic phosphonate metabolic process"/>
    <property type="evidence" value="ECO:0007669"/>
    <property type="project" value="UniProtKB-UniRule"/>
</dbReference>
<dbReference type="EMBL" id="QAOQ01000011">
    <property type="protein sequence ID" value="PTQ92662.1"/>
    <property type="molecule type" value="Genomic_DNA"/>
</dbReference>
<dbReference type="HAMAP" id="MF_00836">
    <property type="entry name" value="PhnN"/>
    <property type="match status" value="1"/>
</dbReference>
<evidence type="ECO:0000313" key="8">
    <source>
        <dbReference type="EMBL" id="PTQ92662.1"/>
    </source>
</evidence>
<keyword evidence="5 6" id="KW-0067">ATP-binding</keyword>
<comment type="caution">
    <text evidence="8">The sequence shown here is derived from an EMBL/GenBank/DDBJ whole genome shotgun (WGS) entry which is preliminary data.</text>
</comment>
<reference evidence="8 9" key="1">
    <citation type="submission" date="2018-04" db="EMBL/GenBank/DDBJ databases">
        <title>Genomic Encyclopedia of Archaeal and Bacterial Type Strains, Phase II (KMG-II): from individual species to whole genera.</title>
        <authorList>
            <person name="Goeker M."/>
        </authorList>
    </citation>
    <scope>NUCLEOTIDE SEQUENCE [LARGE SCALE GENOMIC DNA]</scope>
    <source>
        <strain evidence="8 9">DSM 26809</strain>
    </source>
</reference>
<dbReference type="EC" id="2.7.4.23" evidence="6"/>
<organism evidence="8 9">
    <name type="scientific">Mucilaginibacter yixingensis</name>
    <dbReference type="NCBI Taxonomy" id="1295612"/>
    <lineage>
        <taxon>Bacteria</taxon>
        <taxon>Pseudomonadati</taxon>
        <taxon>Bacteroidota</taxon>
        <taxon>Sphingobacteriia</taxon>
        <taxon>Sphingobacteriales</taxon>
        <taxon>Sphingobacteriaceae</taxon>
        <taxon>Mucilaginibacter</taxon>
    </lineage>
</organism>
<gene>
    <name evidence="6" type="primary">phnN</name>
    <name evidence="8" type="ORF">C8P68_11139</name>
</gene>
<evidence type="ECO:0000259" key="7">
    <source>
        <dbReference type="SMART" id="SM00072"/>
    </source>
</evidence>
<evidence type="ECO:0000256" key="5">
    <source>
        <dbReference type="ARBA" id="ARBA00022840"/>
    </source>
</evidence>
<dbReference type="InterPro" id="IPR012699">
    <property type="entry name" value="PhnN"/>
</dbReference>
<evidence type="ECO:0000256" key="2">
    <source>
        <dbReference type="ARBA" id="ARBA00005069"/>
    </source>
</evidence>
<accession>A0A2T5J4R8</accession>
<comment type="similarity">
    <text evidence="6">Belongs to the ribose 1,5-bisphosphokinase family.</text>
</comment>
<dbReference type="Proteomes" id="UP000244168">
    <property type="component" value="Unassembled WGS sequence"/>
</dbReference>
<protein>
    <recommendedName>
        <fullName evidence="6">Ribose 1,5-bisphosphate phosphokinase PhnN</fullName>
        <ecNumber evidence="6">2.7.4.23</ecNumber>
    </recommendedName>
    <alternativeName>
        <fullName evidence="6">Ribose 1,5-bisphosphokinase</fullName>
    </alternativeName>
</protein>
<keyword evidence="8" id="KW-0418">Kinase</keyword>
<dbReference type="NCBIfam" id="NF007485">
    <property type="entry name" value="PRK10078.1"/>
    <property type="match status" value="1"/>
</dbReference>
<feature type="domain" description="Guanylate kinase/L-type calcium channel beta subunit" evidence="7">
    <location>
        <begin position="1"/>
        <end position="183"/>
    </location>
</feature>
<keyword evidence="3 6" id="KW-0808">Transferase</keyword>
<evidence type="ECO:0000256" key="6">
    <source>
        <dbReference type="HAMAP-Rule" id="MF_00836"/>
    </source>
</evidence>
<dbReference type="InterPro" id="IPR027417">
    <property type="entry name" value="P-loop_NTPase"/>
</dbReference>
<comment type="function">
    <text evidence="6">Catalyzes the phosphorylation of ribose 1,5-bisphosphate to 5-phospho-D-ribosyl alpha-1-diphosphate (PRPP).</text>
</comment>